<feature type="chain" id="PRO_5046879907" evidence="1">
    <location>
        <begin position="20"/>
        <end position="438"/>
    </location>
</feature>
<evidence type="ECO:0000256" key="1">
    <source>
        <dbReference type="SAM" id="SignalP"/>
    </source>
</evidence>
<accession>A0ABY5V0F8</accession>
<dbReference type="EMBL" id="CP102294">
    <property type="protein sequence ID" value="UWN57700.1"/>
    <property type="molecule type" value="Genomic_DNA"/>
</dbReference>
<dbReference type="InterPro" id="IPR018711">
    <property type="entry name" value="NAGPA"/>
</dbReference>
<protein>
    <submittedName>
        <fullName evidence="3">Phosphodiester glycosidase family protein</fullName>
    </submittedName>
</protein>
<feature type="domain" description="Phosphodiester glycosidase" evidence="2">
    <location>
        <begin position="273"/>
        <end position="417"/>
    </location>
</feature>
<evidence type="ECO:0000313" key="3">
    <source>
        <dbReference type="EMBL" id="UWN57700.1"/>
    </source>
</evidence>
<keyword evidence="4" id="KW-1185">Reference proteome</keyword>
<reference evidence="3" key="1">
    <citation type="journal article" date="2022" name="Cell">
        <title>Design, construction, and in vivo augmentation of a complex gut microbiome.</title>
        <authorList>
            <person name="Cheng A.G."/>
            <person name="Ho P.Y."/>
            <person name="Aranda-Diaz A."/>
            <person name="Jain S."/>
            <person name="Yu F.B."/>
            <person name="Meng X."/>
            <person name="Wang M."/>
            <person name="Iakiviak M."/>
            <person name="Nagashima K."/>
            <person name="Zhao A."/>
            <person name="Murugkar P."/>
            <person name="Patil A."/>
            <person name="Atabakhsh K."/>
            <person name="Weakley A."/>
            <person name="Yan J."/>
            <person name="Brumbaugh A.R."/>
            <person name="Higginbottom S."/>
            <person name="Dimas A."/>
            <person name="Shiver A.L."/>
            <person name="Deutschbauer A."/>
            <person name="Neff N."/>
            <person name="Sonnenburg J.L."/>
            <person name="Huang K.C."/>
            <person name="Fischbach M.A."/>
        </authorList>
    </citation>
    <scope>NUCLEOTIDE SEQUENCE</scope>
    <source>
        <strain evidence="3">AP11</strain>
    </source>
</reference>
<organism evidence="3 4">
    <name type="scientific">Alistipes ihumii AP11</name>
    <dbReference type="NCBI Taxonomy" id="1211813"/>
    <lineage>
        <taxon>Bacteria</taxon>
        <taxon>Pseudomonadati</taxon>
        <taxon>Bacteroidota</taxon>
        <taxon>Bacteroidia</taxon>
        <taxon>Bacteroidales</taxon>
        <taxon>Rikenellaceae</taxon>
        <taxon>Alistipes</taxon>
    </lineage>
</organism>
<gene>
    <name evidence="3" type="ORF">NQ491_02665</name>
</gene>
<evidence type="ECO:0000259" key="2">
    <source>
        <dbReference type="Pfam" id="PF09992"/>
    </source>
</evidence>
<keyword evidence="3" id="KW-0378">Hydrolase</keyword>
<evidence type="ECO:0000313" key="4">
    <source>
        <dbReference type="Proteomes" id="UP001059295"/>
    </source>
</evidence>
<dbReference type="Proteomes" id="UP001059295">
    <property type="component" value="Chromosome"/>
</dbReference>
<sequence length="438" mass="46952">MTLKRANWACLLAFVLIFAACKKEKEEEVVPEPIVGVTVENGDADVTIDQQEKRIDVTFYAYCDLSEVLVSFDLIEGAQMFIPYLKDTVYMDLSKEKGATVAARVDGQTVVYTMFATIEYALAGVQVKAEDVDGEVTLYREDRVVRVVFDRPVDLSRVDVTFLLGASGTLVDPQSNPVTMDLTEPARFTVASERAGETVYTIEAEIDMGFVVPDGWTEVKDYELPYYMRLYRADDLSGAEVYALVADTNAVFTVTGGGVMQQATMPEYYERNSSSVALINGGTGDDLLVVDGMLVQGKTDTTYAAAGAAAGDTCLIGDAEVRDGKAYIGGSEARYAMAARGVLIRDGIKVSAETEEELAARSAMGVTSRGDIVLMICSASALQGGVGVETVRDAMAGFGCAEAVELEGGAAACLFLDGERLLPSVGEYVPLSCVGLMR</sequence>
<dbReference type="GeneID" id="82890601"/>
<keyword evidence="3" id="KW-0326">Glycosidase</keyword>
<dbReference type="GO" id="GO:0016798">
    <property type="term" value="F:hydrolase activity, acting on glycosyl bonds"/>
    <property type="evidence" value="ECO:0007669"/>
    <property type="project" value="UniProtKB-KW"/>
</dbReference>
<keyword evidence="1" id="KW-0732">Signal</keyword>
<dbReference type="PROSITE" id="PS51257">
    <property type="entry name" value="PROKAR_LIPOPROTEIN"/>
    <property type="match status" value="1"/>
</dbReference>
<name>A0ABY5V0F8_9BACT</name>
<feature type="signal peptide" evidence="1">
    <location>
        <begin position="1"/>
        <end position="19"/>
    </location>
</feature>
<proteinExistence type="predicted"/>
<dbReference type="RefSeq" id="WP_157365649.1">
    <property type="nucleotide sequence ID" value="NZ_CAPH01000004.1"/>
</dbReference>
<dbReference type="Pfam" id="PF09992">
    <property type="entry name" value="NAGPA"/>
    <property type="match status" value="1"/>
</dbReference>